<keyword evidence="2" id="KW-1185">Reference proteome</keyword>
<dbReference type="Proteomes" id="UP000237797">
    <property type="component" value="Unassembled WGS sequence"/>
</dbReference>
<dbReference type="SUPFAM" id="SSF51219">
    <property type="entry name" value="TRAP-like"/>
    <property type="match status" value="1"/>
</dbReference>
<dbReference type="EMBL" id="PVNE01000013">
    <property type="protein sequence ID" value="PRX40473.1"/>
    <property type="molecule type" value="Genomic_DNA"/>
</dbReference>
<dbReference type="PANTHER" id="PTHR38074">
    <property type="entry name" value="ALTERED INHERITANCE OF MITOCHONDRIA PROTEIN 24, MITOCHONDRIAL"/>
    <property type="match status" value="1"/>
</dbReference>
<dbReference type="OrthoDB" id="9779518at2"/>
<organism evidence="1 2">
    <name type="scientific">Planifilum fimeticola</name>
    <dbReference type="NCBI Taxonomy" id="201975"/>
    <lineage>
        <taxon>Bacteria</taxon>
        <taxon>Bacillati</taxon>
        <taxon>Bacillota</taxon>
        <taxon>Bacilli</taxon>
        <taxon>Bacillales</taxon>
        <taxon>Thermoactinomycetaceae</taxon>
        <taxon>Planifilum</taxon>
    </lineage>
</organism>
<comment type="caution">
    <text evidence="1">The sequence shown here is derived from an EMBL/GenBank/DDBJ whole genome shotgun (WGS) entry which is preliminary data.</text>
</comment>
<proteinExistence type="predicted"/>
<dbReference type="InterPro" id="IPR002838">
    <property type="entry name" value="AIM24"/>
</dbReference>
<dbReference type="InterPro" id="IPR016031">
    <property type="entry name" value="Trp_RNA-bd_attenuator-like_dom"/>
</dbReference>
<dbReference type="AlphaFoldDB" id="A0A2T0LEE0"/>
<evidence type="ECO:0000313" key="1">
    <source>
        <dbReference type="EMBL" id="PRX40473.1"/>
    </source>
</evidence>
<gene>
    <name evidence="1" type="ORF">CLV97_11360</name>
</gene>
<reference evidence="1 2" key="1">
    <citation type="submission" date="2018-03" db="EMBL/GenBank/DDBJ databases">
        <title>Genomic Encyclopedia of Archaeal and Bacterial Type Strains, Phase II (KMG-II): from individual species to whole genera.</title>
        <authorList>
            <person name="Goeker M."/>
        </authorList>
    </citation>
    <scope>NUCLEOTIDE SEQUENCE [LARGE SCALE GENOMIC DNA]</scope>
    <source>
        <strain evidence="1 2">DSM 44946</strain>
    </source>
</reference>
<dbReference type="PANTHER" id="PTHR38074:SF1">
    <property type="entry name" value="ALTERED INHERITANCE OF MITOCHONDRIA PROTEIN 24, MITOCHONDRIAL"/>
    <property type="match status" value="1"/>
</dbReference>
<dbReference type="RefSeq" id="WP_106345287.1">
    <property type="nucleotide sequence ID" value="NZ_PVNE01000013.1"/>
</dbReference>
<accession>A0A2T0LEE0</accession>
<dbReference type="InterPro" id="IPR036983">
    <property type="entry name" value="AIM24_sf"/>
</dbReference>
<protein>
    <submittedName>
        <fullName evidence="1">Uncharacterized protein (AIM24 family)</fullName>
    </submittedName>
</protein>
<evidence type="ECO:0000313" key="2">
    <source>
        <dbReference type="Proteomes" id="UP000237797"/>
    </source>
</evidence>
<dbReference type="Gene3D" id="3.60.160.10">
    <property type="entry name" value="Mitochondrial biogenesis AIM24"/>
    <property type="match status" value="1"/>
</dbReference>
<name>A0A2T0LEE0_9BACL</name>
<sequence length="241" mass="26442">MYSVYSNDRLFAVVDLMEGIEGSRFEILEYKEVKKSGAPLRQIRIVLNEGEVRSAEGVLQFFKGNIGVKTKPGEGGAASEILRKAMTGILAKESLVKQPLMLPVYSGEGEIYLKPSFGHYQLLWMEREEIIVDENVFLACDATVSVSPVRIKLPASEGKEDKVLLQVKLSGTGACVLQLPVSPQEVMCLPVAEEKLQLEGSYAFLRKGAVQLSVTGKGKDSLSYHFSGTGEVWVAPTKDVR</sequence>
<dbReference type="Pfam" id="PF01987">
    <property type="entry name" value="AIM24"/>
    <property type="match status" value="1"/>
</dbReference>